<name>A0A644XHI9_9ZZZZ</name>
<dbReference type="InterPro" id="IPR058240">
    <property type="entry name" value="rSAM_sf"/>
</dbReference>
<keyword evidence="5" id="KW-0479">Metal-binding</keyword>
<keyword evidence="6" id="KW-0408">Iron</keyword>
<dbReference type="InterPro" id="IPR007197">
    <property type="entry name" value="rSAM"/>
</dbReference>
<dbReference type="Pfam" id="PF04055">
    <property type="entry name" value="Radical_SAM"/>
    <property type="match status" value="1"/>
</dbReference>
<dbReference type="SFLD" id="SFLDS00029">
    <property type="entry name" value="Radical_SAM"/>
    <property type="match status" value="1"/>
</dbReference>
<dbReference type="InterPro" id="IPR023404">
    <property type="entry name" value="rSAM_horseshoe"/>
</dbReference>
<evidence type="ECO:0000256" key="3">
    <source>
        <dbReference type="ARBA" id="ARBA00022679"/>
    </source>
</evidence>
<dbReference type="InterPro" id="IPR034466">
    <property type="entry name" value="Methyltransferase_Class_B"/>
</dbReference>
<accession>A0A644XHI9</accession>
<dbReference type="AlphaFoldDB" id="A0A644XHI9"/>
<evidence type="ECO:0000259" key="8">
    <source>
        <dbReference type="PROSITE" id="PS51918"/>
    </source>
</evidence>
<dbReference type="SFLD" id="SFLDG01082">
    <property type="entry name" value="B12-binding_domain_containing"/>
    <property type="match status" value="1"/>
</dbReference>
<dbReference type="InterPro" id="IPR051198">
    <property type="entry name" value="BchE-like"/>
</dbReference>
<evidence type="ECO:0000256" key="4">
    <source>
        <dbReference type="ARBA" id="ARBA00022691"/>
    </source>
</evidence>
<dbReference type="EMBL" id="VSSQ01002440">
    <property type="protein sequence ID" value="MPM15417.1"/>
    <property type="molecule type" value="Genomic_DNA"/>
</dbReference>
<evidence type="ECO:0000256" key="1">
    <source>
        <dbReference type="ARBA" id="ARBA00001966"/>
    </source>
</evidence>
<comment type="cofactor">
    <cofactor evidence="1">
        <name>[4Fe-4S] cluster</name>
        <dbReference type="ChEBI" id="CHEBI:49883"/>
    </cofactor>
</comment>
<dbReference type="SFLD" id="SFLDG01123">
    <property type="entry name" value="methyltransferase_(Class_B)"/>
    <property type="match status" value="1"/>
</dbReference>
<dbReference type="PROSITE" id="PS51918">
    <property type="entry name" value="RADICAL_SAM"/>
    <property type="match status" value="1"/>
</dbReference>
<protein>
    <recommendedName>
        <fullName evidence="8">Radical SAM core domain-containing protein</fullName>
    </recommendedName>
</protein>
<dbReference type="GO" id="GO:0046872">
    <property type="term" value="F:metal ion binding"/>
    <property type="evidence" value="ECO:0007669"/>
    <property type="project" value="UniProtKB-KW"/>
</dbReference>
<evidence type="ECO:0000256" key="6">
    <source>
        <dbReference type="ARBA" id="ARBA00023004"/>
    </source>
</evidence>
<keyword evidence="4" id="KW-0949">S-adenosyl-L-methionine</keyword>
<dbReference type="PANTHER" id="PTHR43409:SF7">
    <property type="entry name" value="BLL1977 PROTEIN"/>
    <property type="match status" value="1"/>
</dbReference>
<sequence length="443" mass="51693">MTPFYEIGINLAKNIHKISKAKLIIGGYHITALPETLEKPFEIGILGEREEILTEIVKNYINKPDQEKVWLSETKGISYFDKNGKVKINQRSSLVDVNKIPITDWSVFDKERIVQTINMPVNGNFKPKKVGIIYTSRGCPYSCSFCAHRIMQNNIRGVRYFPIERVLKEIKILYEKYKVECLMVYDDTFVSSKARIKQLIEGLKKYNLLGKICFFNLFTRANLVDKELVELLKELNTSTVFIGIESGSEKILKSLKDGPIGLPNMKRSIKLLAKEKIYVTGSFMIFSPSEKKEDLNKSVKLAKWFCNQRNAYSLSYSITTPYPGTTMWDDLIKKHKKTNHDWSDFVMFYAFDRKKMPKIFFPPKDVSKKETKEYWLRFGELQSYLNQKNIKIEESKIHQKEFVDRINRFIKNPKKTFLKTIKNKSIVGYILEDIKIMIKAKLS</sequence>
<dbReference type="Gene3D" id="3.80.30.20">
    <property type="entry name" value="tm_1862 like domain"/>
    <property type="match status" value="1"/>
</dbReference>
<organism evidence="9">
    <name type="scientific">bioreactor metagenome</name>
    <dbReference type="NCBI Taxonomy" id="1076179"/>
    <lineage>
        <taxon>unclassified sequences</taxon>
        <taxon>metagenomes</taxon>
        <taxon>ecological metagenomes</taxon>
    </lineage>
</organism>
<dbReference type="GO" id="GO:0051539">
    <property type="term" value="F:4 iron, 4 sulfur cluster binding"/>
    <property type="evidence" value="ECO:0007669"/>
    <property type="project" value="UniProtKB-KW"/>
</dbReference>
<evidence type="ECO:0000256" key="2">
    <source>
        <dbReference type="ARBA" id="ARBA00022603"/>
    </source>
</evidence>
<evidence type="ECO:0000256" key="7">
    <source>
        <dbReference type="ARBA" id="ARBA00023014"/>
    </source>
</evidence>
<feature type="domain" description="Radical SAM core" evidence="8">
    <location>
        <begin position="125"/>
        <end position="364"/>
    </location>
</feature>
<gene>
    <name evidence="9" type="ORF">SDC9_61788</name>
</gene>
<proteinExistence type="predicted"/>
<reference evidence="9" key="1">
    <citation type="submission" date="2019-08" db="EMBL/GenBank/DDBJ databases">
        <authorList>
            <person name="Kucharzyk K."/>
            <person name="Murdoch R.W."/>
            <person name="Higgins S."/>
            <person name="Loffler F."/>
        </authorList>
    </citation>
    <scope>NUCLEOTIDE SEQUENCE</scope>
</reference>
<keyword evidence="2" id="KW-0489">Methyltransferase</keyword>
<comment type="caution">
    <text evidence="9">The sequence shown here is derived from an EMBL/GenBank/DDBJ whole genome shotgun (WGS) entry which is preliminary data.</text>
</comment>
<keyword evidence="7" id="KW-0411">Iron-sulfur</keyword>
<dbReference type="CDD" id="cd01335">
    <property type="entry name" value="Radical_SAM"/>
    <property type="match status" value="1"/>
</dbReference>
<dbReference type="SUPFAM" id="SSF102114">
    <property type="entry name" value="Radical SAM enzymes"/>
    <property type="match status" value="1"/>
</dbReference>
<evidence type="ECO:0000313" key="9">
    <source>
        <dbReference type="EMBL" id="MPM15417.1"/>
    </source>
</evidence>
<dbReference type="PANTHER" id="PTHR43409">
    <property type="entry name" value="ANAEROBIC MAGNESIUM-PROTOPORPHYRIN IX MONOMETHYL ESTER CYCLASE-RELATED"/>
    <property type="match status" value="1"/>
</dbReference>
<dbReference type="SMART" id="SM00729">
    <property type="entry name" value="Elp3"/>
    <property type="match status" value="1"/>
</dbReference>
<dbReference type="GO" id="GO:0003824">
    <property type="term" value="F:catalytic activity"/>
    <property type="evidence" value="ECO:0007669"/>
    <property type="project" value="InterPro"/>
</dbReference>
<evidence type="ECO:0000256" key="5">
    <source>
        <dbReference type="ARBA" id="ARBA00022723"/>
    </source>
</evidence>
<dbReference type="InterPro" id="IPR006638">
    <property type="entry name" value="Elp3/MiaA/NifB-like_rSAM"/>
</dbReference>
<keyword evidence="3" id="KW-0808">Transferase</keyword>
<dbReference type="Gene3D" id="3.40.50.280">
    <property type="entry name" value="Cobalamin-binding domain"/>
    <property type="match status" value="1"/>
</dbReference>